<feature type="region of interest" description="Disordered" evidence="1">
    <location>
        <begin position="345"/>
        <end position="367"/>
    </location>
</feature>
<organism evidence="2 3">
    <name type="scientific">Dryococelus australis</name>
    <dbReference type="NCBI Taxonomy" id="614101"/>
    <lineage>
        <taxon>Eukaryota</taxon>
        <taxon>Metazoa</taxon>
        <taxon>Ecdysozoa</taxon>
        <taxon>Arthropoda</taxon>
        <taxon>Hexapoda</taxon>
        <taxon>Insecta</taxon>
        <taxon>Pterygota</taxon>
        <taxon>Neoptera</taxon>
        <taxon>Polyneoptera</taxon>
        <taxon>Phasmatodea</taxon>
        <taxon>Verophasmatodea</taxon>
        <taxon>Anareolatae</taxon>
        <taxon>Phasmatidae</taxon>
        <taxon>Eurycanthinae</taxon>
        <taxon>Dryococelus</taxon>
    </lineage>
</organism>
<feature type="region of interest" description="Disordered" evidence="1">
    <location>
        <begin position="300"/>
        <end position="322"/>
    </location>
</feature>
<feature type="compositionally biased region" description="Basic and acidic residues" evidence="1">
    <location>
        <begin position="579"/>
        <end position="593"/>
    </location>
</feature>
<sequence length="746" mass="84297">MQGQGITRDPRENSLTSGIVRHDSHVRKSGSNPAGNQTRFDMVGGERSNHSAIDGPSVIFVVSHLLENPWPMRNKQKKHAQSSLSTVAADNQWANDICTIAHKTVESSLKDIQLANFSPQLPPRTQGSAKMCAGLATTTLTRATNYWSRGEDRAASPPLPEYYLESLHTVLVLTGVEIEMKFFSNHQFRRFEISIRDQQPSEKYAYFYDVIYYEPIVKFVSYVISISHFETKIDESEIQNHEISLVQHFYIGTKIELDPVSELGSFDLGSGKMLVQPGIRRLAEVHERDLVENTRWGEREIPEKTRRPTASSGTIPICEHQGVTRQGVEPGSHWWEASRPTAQPPCGADWTLHTGHRESEHTSPRVLTRAAGPSHGGYKMLEWQQPICRCLVCFFHLRMRRQIVYTNTSMVPARHGAAASRYRQLITTNIDSDRVALSRHVTQNLHDRQARFEHCVRCRVEPIMLADGSRGVVTARRWHCEVSLRRRSRSRSRGMSVRRALFLLTSQPSTPARAERSWSTHKRGVERERKRKGWREVRKCAEGARNRLRTEREREGSIHVQKSALQQSTLPPARQGQTIDEKEKGGRGGEETRAFPLPRPTRGRTTAGTTRLLMARLSRPHLICTVQRHGGNTARLARRSDEALEVRVSVARITPSLLDLNRGGGGHPTLNKTEILRQTKPTAMPTLQILAVGTEHCASTEAKQPLVPQHRPRTPAKMASMPARWRHCAVHQSAPGNLLARRQPDQ</sequence>
<feature type="compositionally biased region" description="Polar residues" evidence="1">
    <location>
        <begin position="29"/>
        <end position="38"/>
    </location>
</feature>
<reference evidence="2 3" key="1">
    <citation type="submission" date="2023-02" db="EMBL/GenBank/DDBJ databases">
        <title>LHISI_Scaffold_Assembly.</title>
        <authorList>
            <person name="Stuart O.P."/>
            <person name="Cleave R."/>
            <person name="Magrath M.J.L."/>
            <person name="Mikheyev A.S."/>
        </authorList>
    </citation>
    <scope>NUCLEOTIDE SEQUENCE [LARGE SCALE GENOMIC DNA]</scope>
    <source>
        <strain evidence="2">Daus_M_001</strain>
        <tissue evidence="2">Leg muscle</tissue>
    </source>
</reference>
<dbReference type="EMBL" id="JARBHB010000013">
    <property type="protein sequence ID" value="KAJ8870601.1"/>
    <property type="molecule type" value="Genomic_DNA"/>
</dbReference>
<gene>
    <name evidence="2" type="ORF">PR048_029624</name>
</gene>
<evidence type="ECO:0000313" key="3">
    <source>
        <dbReference type="Proteomes" id="UP001159363"/>
    </source>
</evidence>
<evidence type="ECO:0000313" key="2">
    <source>
        <dbReference type="EMBL" id="KAJ8870601.1"/>
    </source>
</evidence>
<name>A0ABQ9GGF2_9NEOP</name>
<feature type="region of interest" description="Disordered" evidence="1">
    <location>
        <begin position="545"/>
        <end position="605"/>
    </location>
</feature>
<keyword evidence="3" id="KW-1185">Reference proteome</keyword>
<protein>
    <submittedName>
        <fullName evidence="2">Uncharacterized protein</fullName>
    </submittedName>
</protein>
<feature type="region of interest" description="Disordered" evidence="1">
    <location>
        <begin position="1"/>
        <end position="38"/>
    </location>
</feature>
<feature type="compositionally biased region" description="Basic and acidic residues" evidence="1">
    <location>
        <begin position="545"/>
        <end position="557"/>
    </location>
</feature>
<proteinExistence type="predicted"/>
<feature type="compositionally biased region" description="Polar residues" evidence="1">
    <location>
        <begin position="563"/>
        <end position="578"/>
    </location>
</feature>
<dbReference type="Proteomes" id="UP001159363">
    <property type="component" value="Chromosome 12"/>
</dbReference>
<evidence type="ECO:0000256" key="1">
    <source>
        <dbReference type="SAM" id="MobiDB-lite"/>
    </source>
</evidence>
<accession>A0ABQ9GGF2</accession>
<comment type="caution">
    <text evidence="2">The sequence shown here is derived from an EMBL/GenBank/DDBJ whole genome shotgun (WGS) entry which is preliminary data.</text>
</comment>